<comment type="caution">
    <text evidence="4">The sequence shown here is derived from an EMBL/GenBank/DDBJ whole genome shotgun (WGS) entry which is preliminary data.</text>
</comment>
<feature type="domain" description="BIG2" evidence="3">
    <location>
        <begin position="162"/>
        <end position="240"/>
    </location>
</feature>
<feature type="region of interest" description="Disordered" evidence="1">
    <location>
        <begin position="491"/>
        <end position="510"/>
    </location>
</feature>
<protein>
    <submittedName>
        <fullName evidence="4">Cohesin domain protein</fullName>
    </submittedName>
</protein>
<evidence type="ECO:0000313" key="5">
    <source>
        <dbReference type="Proteomes" id="UP000006238"/>
    </source>
</evidence>
<reference evidence="4 5" key="1">
    <citation type="submission" date="2010-02" db="EMBL/GenBank/DDBJ databases">
        <authorList>
            <person name="Weinstock G."/>
            <person name="Sodergren E."/>
            <person name="Clifton S."/>
            <person name="Fulton L."/>
            <person name="Fulton B."/>
            <person name="Courtney L."/>
            <person name="Fronick C."/>
            <person name="Harrison M."/>
            <person name="Strong C."/>
            <person name="Farmer C."/>
            <person name="Delahaunty K."/>
            <person name="Markovic C."/>
            <person name="Hall O."/>
            <person name="Minx P."/>
            <person name="Tomlinson C."/>
            <person name="Mitreva M."/>
            <person name="Nelson J."/>
            <person name="Hou S."/>
            <person name="Wollam A."/>
            <person name="Pepin K.H."/>
            <person name="Johnson M."/>
            <person name="Bhonagiri V."/>
            <person name="Zhang X."/>
            <person name="Suruliraj S."/>
            <person name="Warren W."/>
            <person name="Chinwalla A."/>
            <person name="Mardis E.R."/>
            <person name="Wilson R.K."/>
        </authorList>
    </citation>
    <scope>NUCLEOTIDE SEQUENCE [LARGE SCALE GENOMIC DNA]</scope>
    <source>
        <strain evidence="4 5">DSM 2876</strain>
    </source>
</reference>
<dbReference type="HOGENOM" id="CLU_500304_0_0_9"/>
<dbReference type="SUPFAM" id="SSF49384">
    <property type="entry name" value="Carbohydrate-binding domain"/>
    <property type="match status" value="1"/>
</dbReference>
<dbReference type="eggNOG" id="COG5492">
    <property type="taxonomic scope" value="Bacteria"/>
</dbReference>
<evidence type="ECO:0000256" key="1">
    <source>
        <dbReference type="SAM" id="MobiDB-lite"/>
    </source>
</evidence>
<gene>
    <name evidence="4" type="ORF">BUTYVIB_00498</name>
</gene>
<keyword evidence="2" id="KW-1133">Transmembrane helix</keyword>
<keyword evidence="5" id="KW-1185">Reference proteome</keyword>
<keyword evidence="2" id="KW-0472">Membrane</keyword>
<accession>D4RXE7</accession>
<evidence type="ECO:0000256" key="2">
    <source>
        <dbReference type="SAM" id="Phobius"/>
    </source>
</evidence>
<dbReference type="SUPFAM" id="SSF49373">
    <property type="entry name" value="Invasin/intimin cell-adhesion fragments"/>
    <property type="match status" value="1"/>
</dbReference>
<keyword evidence="2" id="KW-0812">Transmembrane</keyword>
<organism evidence="4 5">
    <name type="scientific">Eshraghiella crossota DSM 2876</name>
    <dbReference type="NCBI Taxonomy" id="511680"/>
    <lineage>
        <taxon>Bacteria</taxon>
        <taxon>Bacillati</taxon>
        <taxon>Bacillota</taxon>
        <taxon>Clostridia</taxon>
        <taxon>Lachnospirales</taxon>
        <taxon>Lachnospiraceae</taxon>
        <taxon>Eshraghiella</taxon>
    </lineage>
</organism>
<feature type="transmembrane region" description="Helical" evidence="2">
    <location>
        <begin position="517"/>
        <end position="536"/>
    </location>
</feature>
<dbReference type="EMBL" id="ABWN01000019">
    <property type="protein sequence ID" value="EFF69309.1"/>
    <property type="molecule type" value="Genomic_DNA"/>
</dbReference>
<dbReference type="InterPro" id="IPR008965">
    <property type="entry name" value="CBM2/CBM3_carb-bd_dom_sf"/>
</dbReference>
<dbReference type="InterPro" id="IPR008964">
    <property type="entry name" value="Invasin/intimin_cell_adhesion"/>
</dbReference>
<dbReference type="GO" id="GO:0030246">
    <property type="term" value="F:carbohydrate binding"/>
    <property type="evidence" value="ECO:0007669"/>
    <property type="project" value="InterPro"/>
</dbReference>
<name>D4RXE7_9FIRM</name>
<evidence type="ECO:0000313" key="4">
    <source>
        <dbReference type="EMBL" id="EFF69309.1"/>
    </source>
</evidence>
<dbReference type="InterPro" id="IPR003343">
    <property type="entry name" value="Big_2"/>
</dbReference>
<dbReference type="Pfam" id="PF02368">
    <property type="entry name" value="Big_2"/>
    <property type="match status" value="1"/>
</dbReference>
<dbReference type="Gene3D" id="2.60.40.680">
    <property type="match status" value="1"/>
</dbReference>
<sequence length="544" mass="58621">MVFALMAIATPAFADPSEHPAITFTIKPDKTTAKPGDTIAYQAILGPVVKLQSVQFELVIPEELEFINGSCPDGLAAKLGAHAAEFAPSTKIYASYGAGEYTSTGDTVLVNFTCKVKEGVAAGKNPVISITDQVFSDSVDGDYVLNFDPNSSAVTITAAPKPATGISLNKSELTLNAGDNDTSLTATVTPGDSTDTVVWSSNKPEVATVNPTTGEVNAAAPGEAIITAKAGTKTATCTVKVNCTHGSLNPVPEKDSNCTEKGWDAYNECILCGKLFDMSDNPIDAIPYRALNDNHDFNTSEWGYKGADGHAHVCRYNAEHHDVVQPHTPDHEGGATYEYAVKCTDCGLVLEPQRERGSVRVEVPFKLTVKKTGEMTPGQETFHFVIEEFGAPTIYTLVQDTVETNGEKTYEGKFIFTLSGDQAGNLSEGFVIRQVKGNADGWTYDETKFYAIPVFADSYESIRDWSFLKFDQNNEMEYNNPLEEIGFTNSYSAKKPVTPPAPQDSEAPKAGDNSMKALWITLLLVSAASLTGTTLYSRKKRANN</sequence>
<dbReference type="Proteomes" id="UP000006238">
    <property type="component" value="Unassembled WGS sequence"/>
</dbReference>
<evidence type="ECO:0000259" key="3">
    <source>
        <dbReference type="SMART" id="SM00635"/>
    </source>
</evidence>
<dbReference type="AlphaFoldDB" id="D4RXE7"/>
<dbReference type="SMART" id="SM00635">
    <property type="entry name" value="BID_2"/>
    <property type="match status" value="1"/>
</dbReference>
<proteinExistence type="predicted"/>
<dbReference type="Gene3D" id="2.60.40.1080">
    <property type="match status" value="1"/>
</dbReference>